<reference evidence="2" key="1">
    <citation type="submission" date="2016-10" db="EMBL/GenBank/DDBJ databases">
        <title>Evolution and Comparative Genomics of Conjugative MDR Plasmids in Vibrio species.</title>
        <authorList>
            <person name="Li R."/>
            <person name="Ye L."/>
            <person name="Wong M.Ho.Yin."/>
            <person name="Zheng Z."/>
            <person name="Chan E.Wai.Chi."/>
            <person name="Chen S."/>
        </authorList>
    </citation>
    <scope>NUCLEOTIDE SEQUENCE</scope>
    <source>
        <plasmid evidence="2">pVAS19</plasmid>
    </source>
</reference>
<feature type="domain" description="ATPase AAA-type core" evidence="1">
    <location>
        <begin position="37"/>
        <end position="82"/>
    </location>
</feature>
<dbReference type="PANTHER" id="PTHR43581">
    <property type="entry name" value="ATP/GTP PHOSPHATASE"/>
    <property type="match status" value="1"/>
</dbReference>
<dbReference type="GO" id="GO:0016887">
    <property type="term" value="F:ATP hydrolysis activity"/>
    <property type="evidence" value="ECO:0007669"/>
    <property type="project" value="InterPro"/>
</dbReference>
<keyword evidence="2" id="KW-0614">Plasmid</keyword>
<proteinExistence type="predicted"/>
<dbReference type="AlphaFoldDB" id="A0A1P8DNW6"/>
<dbReference type="RefSeq" id="WP_172686221.1">
    <property type="nucleotide sequence ID" value="NZ_KX957968.1"/>
</dbReference>
<name>A0A1P8DNW6_VIBAL</name>
<protein>
    <recommendedName>
        <fullName evidence="1">ATPase AAA-type core domain-containing protein</fullName>
    </recommendedName>
</protein>
<accession>A0A1P8DNW6</accession>
<dbReference type="EMBL" id="KX957968">
    <property type="protein sequence ID" value="APU90812.1"/>
    <property type="molecule type" value="Genomic_DNA"/>
</dbReference>
<evidence type="ECO:0000313" key="2">
    <source>
        <dbReference type="EMBL" id="APU90812.1"/>
    </source>
</evidence>
<dbReference type="GO" id="GO:0005524">
    <property type="term" value="F:ATP binding"/>
    <property type="evidence" value="ECO:0007669"/>
    <property type="project" value="InterPro"/>
</dbReference>
<dbReference type="Pfam" id="PF13304">
    <property type="entry name" value="AAA_21"/>
    <property type="match status" value="1"/>
</dbReference>
<dbReference type="InterPro" id="IPR003959">
    <property type="entry name" value="ATPase_AAA_core"/>
</dbReference>
<dbReference type="PANTHER" id="PTHR43581:SF2">
    <property type="entry name" value="EXCINUCLEASE ATPASE SUBUNIT"/>
    <property type="match status" value="1"/>
</dbReference>
<organism evidence="2">
    <name type="scientific">Vibrio alginolyticus</name>
    <dbReference type="NCBI Taxonomy" id="663"/>
    <lineage>
        <taxon>Bacteria</taxon>
        <taxon>Pseudomonadati</taxon>
        <taxon>Pseudomonadota</taxon>
        <taxon>Gammaproteobacteria</taxon>
        <taxon>Vibrionales</taxon>
        <taxon>Vibrionaceae</taxon>
        <taxon>Vibrio</taxon>
    </lineage>
</organism>
<dbReference type="InterPro" id="IPR051396">
    <property type="entry name" value="Bact_Antivir_Def_Nuclease"/>
</dbReference>
<geneLocation type="plasmid" evidence="2">
    <name>pVAS19</name>
</geneLocation>
<evidence type="ECO:0000259" key="1">
    <source>
        <dbReference type="Pfam" id="PF13304"/>
    </source>
</evidence>
<sequence length="95" mass="10297">MITGIFKRDLIIEWDAGTLKVVFARLDSTSKPYSSGREASGLLHLVGILAALYDDEVGALLIDEPEVSLHPQLQSFLLNEITTAAGHPSEGGYKK</sequence>